<proteinExistence type="predicted"/>
<dbReference type="EMBL" id="JAMQOM010000012">
    <property type="protein sequence ID" value="MDS0223307.1"/>
    <property type="molecule type" value="Genomic_DNA"/>
</dbReference>
<organism evidence="1 2">
    <name type="scientific">Haloarcula terrestris</name>
    <dbReference type="NCBI Taxonomy" id="2950533"/>
    <lineage>
        <taxon>Archaea</taxon>
        <taxon>Methanobacteriati</taxon>
        <taxon>Methanobacteriota</taxon>
        <taxon>Stenosarchaea group</taxon>
        <taxon>Halobacteria</taxon>
        <taxon>Halobacteriales</taxon>
        <taxon>Haloarculaceae</taxon>
        <taxon>Haloarcula</taxon>
    </lineage>
</organism>
<evidence type="ECO:0000313" key="2">
    <source>
        <dbReference type="Proteomes" id="UP001253439"/>
    </source>
</evidence>
<sequence>MKDYDNILVFEQFIPVGYIPVYVMNWKHPRDETAAMAKQEESNSGTRWSVIAALVTAA</sequence>
<accession>A0AAE4F1W0</accession>
<dbReference type="AlphaFoldDB" id="A0AAE4F1W0"/>
<reference evidence="1 2" key="1">
    <citation type="submission" date="2022-06" db="EMBL/GenBank/DDBJ databases">
        <title>Haloarcula sp. a new haloarchaeum isolate from saline soil.</title>
        <authorList>
            <person name="Strakova D."/>
            <person name="Galisteo C."/>
            <person name="Sanchez-Porro C."/>
            <person name="Ventosa A."/>
        </authorList>
    </citation>
    <scope>NUCLEOTIDE SEQUENCE [LARGE SCALE GENOMIC DNA]</scope>
    <source>
        <strain evidence="1 2">S1AR25-5A</strain>
    </source>
</reference>
<gene>
    <name evidence="1" type="ORF">NDI54_18350</name>
</gene>
<protein>
    <submittedName>
        <fullName evidence="1">Uncharacterized protein</fullName>
    </submittedName>
</protein>
<evidence type="ECO:0000313" key="1">
    <source>
        <dbReference type="EMBL" id="MDS0223307.1"/>
    </source>
</evidence>
<comment type="caution">
    <text evidence="1">The sequence shown here is derived from an EMBL/GenBank/DDBJ whole genome shotgun (WGS) entry which is preliminary data.</text>
</comment>
<name>A0AAE4F1W0_9EURY</name>
<dbReference type="RefSeq" id="WP_310897872.1">
    <property type="nucleotide sequence ID" value="NZ_JAMQOM010000012.1"/>
</dbReference>
<keyword evidence="2" id="KW-1185">Reference proteome</keyword>
<dbReference type="Proteomes" id="UP001253439">
    <property type="component" value="Unassembled WGS sequence"/>
</dbReference>